<organism evidence="4 5">
    <name type="scientific">Aphidius gifuensis</name>
    <name type="common">Parasitoid wasp</name>
    <dbReference type="NCBI Taxonomy" id="684658"/>
    <lineage>
        <taxon>Eukaryota</taxon>
        <taxon>Metazoa</taxon>
        <taxon>Ecdysozoa</taxon>
        <taxon>Arthropoda</taxon>
        <taxon>Hexapoda</taxon>
        <taxon>Insecta</taxon>
        <taxon>Pterygota</taxon>
        <taxon>Neoptera</taxon>
        <taxon>Endopterygota</taxon>
        <taxon>Hymenoptera</taxon>
        <taxon>Apocrita</taxon>
        <taxon>Ichneumonoidea</taxon>
        <taxon>Braconidae</taxon>
        <taxon>Aphidiinae</taxon>
        <taxon>Aphidius</taxon>
    </lineage>
</organism>
<proteinExistence type="inferred from homology"/>
<dbReference type="AlphaFoldDB" id="A0A835CMJ8"/>
<reference evidence="4 5" key="1">
    <citation type="submission" date="2020-08" db="EMBL/GenBank/DDBJ databases">
        <title>Aphidius gifuensis genome sequencing and assembly.</title>
        <authorList>
            <person name="Du Z."/>
        </authorList>
    </citation>
    <scope>NUCLEOTIDE SEQUENCE [LARGE SCALE GENOMIC DNA]</scope>
    <source>
        <strain evidence="4">YNYX2018</strain>
        <tissue evidence="4">Adults</tissue>
    </source>
</reference>
<protein>
    <submittedName>
        <fullName evidence="4">Uncharacterized protein</fullName>
    </submittedName>
</protein>
<evidence type="ECO:0000256" key="1">
    <source>
        <dbReference type="ARBA" id="ARBA00005447"/>
    </source>
</evidence>
<accession>A0A835CMJ8</accession>
<keyword evidence="3" id="KW-0472">Membrane</keyword>
<dbReference type="PANTHER" id="PTHR35981:SF2">
    <property type="entry name" value="ION TRANSPORT PEPTIDE, ISOFORM C"/>
    <property type="match status" value="1"/>
</dbReference>
<dbReference type="EMBL" id="JACMRX010000005">
    <property type="protein sequence ID" value="KAF7988474.1"/>
    <property type="molecule type" value="Genomic_DNA"/>
</dbReference>
<dbReference type="PRINTS" id="PR00550">
    <property type="entry name" value="HYPRGLYCEMIC"/>
</dbReference>
<dbReference type="InterPro" id="IPR001166">
    <property type="entry name" value="Hyperglycemic"/>
</dbReference>
<comment type="caution">
    <text evidence="4">The sequence shown here is derived from an EMBL/GenBank/DDBJ whole genome shotgun (WGS) entry which is preliminary data.</text>
</comment>
<feature type="disulfide bond" evidence="2">
    <location>
        <begin position="300"/>
        <end position="336"/>
    </location>
</feature>
<dbReference type="GO" id="GO:0005184">
    <property type="term" value="F:neuropeptide hormone activity"/>
    <property type="evidence" value="ECO:0007669"/>
    <property type="project" value="InterPro"/>
</dbReference>
<dbReference type="GO" id="GO:0005576">
    <property type="term" value="C:extracellular region"/>
    <property type="evidence" value="ECO:0007669"/>
    <property type="project" value="InterPro"/>
</dbReference>
<gene>
    <name evidence="4" type="ORF">HCN44_001047</name>
</gene>
<keyword evidence="2" id="KW-1015">Disulfide bond</keyword>
<feature type="disulfide bond" evidence="2">
    <location>
        <begin position="316"/>
        <end position="332"/>
    </location>
</feature>
<dbReference type="Proteomes" id="UP000639338">
    <property type="component" value="Unassembled WGS sequence"/>
</dbReference>
<sequence length="414" mass="49417">MFSRINYWLYSSIFGYFIINLFLKNVTQVCARKEIDPSIKYQQALRDYSIFQSIKCNGKFDYRVFERIDRICYDCFNLFQEPRLYSQCSVLSKNVWNYNDQDKRTTPFTPYAVPDRIDRKIAEVQAKYDGAINDYKIFQSLKCNGRFNYKVFAEINEACDDCQNLLNRPEFVLQCRNECFINSFFDGCMEMLLLNMEELEDIKEKRWTLNDPSINGSIILPTKPELEKKSIWRKIYENMVVCVLSKNVWKHKDQNRKTTFIYSIFTPYLAPYPVDRKKSELLVGYRRAIDDYKKFQSLKCKGLYNYEVFARLDKICKDCQNVFKKHPLYLQCSNNCFKNEFFDGCMEMLFFNDTKACRDAKNDRLKLRVYLPFVDRSIVLPQDPPNEQESAWVIFIKRITFQGITDSKYINLAF</sequence>
<dbReference type="PANTHER" id="PTHR35981">
    <property type="entry name" value="ION TRANSPORT PEPTIDE, ISOFORM C"/>
    <property type="match status" value="1"/>
</dbReference>
<evidence type="ECO:0000256" key="3">
    <source>
        <dbReference type="SAM" id="Phobius"/>
    </source>
</evidence>
<dbReference type="InterPro" id="IPR035957">
    <property type="entry name" value="Crust_neurohorm_sf"/>
</dbReference>
<keyword evidence="3" id="KW-0812">Transmembrane</keyword>
<dbReference type="Pfam" id="PF01147">
    <property type="entry name" value="Crust_neurohorm"/>
    <property type="match status" value="3"/>
</dbReference>
<dbReference type="Gene3D" id="1.10.2010.10">
    <property type="entry name" value="Crustacean CHH/MIH/GIH neurohormone"/>
    <property type="match status" value="3"/>
</dbReference>
<dbReference type="SUPFAM" id="SSF81778">
    <property type="entry name" value="Crustacean CHH/MIH/GIH neurohormone"/>
    <property type="match status" value="3"/>
</dbReference>
<dbReference type="GO" id="GO:0007623">
    <property type="term" value="P:circadian rhythm"/>
    <property type="evidence" value="ECO:0007669"/>
    <property type="project" value="TreeGrafter"/>
</dbReference>
<name>A0A835CMJ8_APHGI</name>
<evidence type="ECO:0000256" key="2">
    <source>
        <dbReference type="PIRSR" id="PIRSR631098-51"/>
    </source>
</evidence>
<dbReference type="InterPro" id="IPR031098">
    <property type="entry name" value="Crust_neurohorm"/>
</dbReference>
<feature type="disulfide bond" evidence="2">
    <location>
        <begin position="319"/>
        <end position="345"/>
    </location>
</feature>
<feature type="transmembrane region" description="Helical" evidence="3">
    <location>
        <begin position="7"/>
        <end position="23"/>
    </location>
</feature>
<keyword evidence="3" id="KW-1133">Transmembrane helix</keyword>
<evidence type="ECO:0000313" key="4">
    <source>
        <dbReference type="EMBL" id="KAF7988474.1"/>
    </source>
</evidence>
<keyword evidence="5" id="KW-1185">Reference proteome</keyword>
<comment type="similarity">
    <text evidence="1">Belongs to the arthropod CHH/MIH/GIH/VIH hormone family.</text>
</comment>
<evidence type="ECO:0000313" key="5">
    <source>
        <dbReference type="Proteomes" id="UP000639338"/>
    </source>
</evidence>